<dbReference type="EMBL" id="MU864615">
    <property type="protein sequence ID" value="KAK4182752.1"/>
    <property type="molecule type" value="Genomic_DNA"/>
</dbReference>
<dbReference type="AlphaFoldDB" id="A0AAN7AEC9"/>
<name>A0AAN7AEC9_9PEZI</name>
<comment type="caution">
    <text evidence="3">The sequence shown here is derived from an EMBL/GenBank/DDBJ whole genome shotgun (WGS) entry which is preliminary data.</text>
</comment>
<gene>
    <name evidence="3" type="ORF">QBC35DRAFT_467861</name>
</gene>
<accession>A0AAN7AEC9</accession>
<protein>
    <recommendedName>
        <fullName evidence="2">Ubiquitin 3 binding protein But2 C-terminal domain-containing protein</fullName>
    </recommendedName>
</protein>
<evidence type="ECO:0000313" key="3">
    <source>
        <dbReference type="EMBL" id="KAK4182752.1"/>
    </source>
</evidence>
<reference evidence="3" key="1">
    <citation type="journal article" date="2023" name="Mol. Phylogenet. Evol.">
        <title>Genome-scale phylogeny and comparative genomics of the fungal order Sordariales.</title>
        <authorList>
            <person name="Hensen N."/>
            <person name="Bonometti L."/>
            <person name="Westerberg I."/>
            <person name="Brannstrom I.O."/>
            <person name="Guillou S."/>
            <person name="Cros-Aarteil S."/>
            <person name="Calhoun S."/>
            <person name="Haridas S."/>
            <person name="Kuo A."/>
            <person name="Mondo S."/>
            <person name="Pangilinan J."/>
            <person name="Riley R."/>
            <person name="LaButti K."/>
            <person name="Andreopoulos B."/>
            <person name="Lipzen A."/>
            <person name="Chen C."/>
            <person name="Yan M."/>
            <person name="Daum C."/>
            <person name="Ng V."/>
            <person name="Clum A."/>
            <person name="Steindorff A."/>
            <person name="Ohm R.A."/>
            <person name="Martin F."/>
            <person name="Silar P."/>
            <person name="Natvig D.O."/>
            <person name="Lalanne C."/>
            <person name="Gautier V."/>
            <person name="Ament-Velasquez S.L."/>
            <person name="Kruys A."/>
            <person name="Hutchinson M.I."/>
            <person name="Powell A.J."/>
            <person name="Barry K."/>
            <person name="Miller A.N."/>
            <person name="Grigoriev I.V."/>
            <person name="Debuchy R."/>
            <person name="Gladieux P."/>
            <person name="Hiltunen Thoren M."/>
            <person name="Johannesson H."/>
        </authorList>
    </citation>
    <scope>NUCLEOTIDE SEQUENCE</scope>
    <source>
        <strain evidence="3">PSN309</strain>
    </source>
</reference>
<dbReference type="Pfam" id="PF09792">
    <property type="entry name" value="But2"/>
    <property type="match status" value="1"/>
</dbReference>
<proteinExistence type="predicted"/>
<feature type="compositionally biased region" description="Polar residues" evidence="1">
    <location>
        <begin position="7"/>
        <end position="22"/>
    </location>
</feature>
<organism evidence="3 4">
    <name type="scientific">Podospora australis</name>
    <dbReference type="NCBI Taxonomy" id="1536484"/>
    <lineage>
        <taxon>Eukaryota</taxon>
        <taxon>Fungi</taxon>
        <taxon>Dikarya</taxon>
        <taxon>Ascomycota</taxon>
        <taxon>Pezizomycotina</taxon>
        <taxon>Sordariomycetes</taxon>
        <taxon>Sordariomycetidae</taxon>
        <taxon>Sordariales</taxon>
        <taxon>Podosporaceae</taxon>
        <taxon>Podospora</taxon>
    </lineage>
</organism>
<sequence length="169" mass="18534">MKYLLTTGGSARQTSYPSTPGAKQTYAPAVQAQGKKCKLTFRLGPDDPLVPSMKPGGQTVIHVYRLEANCLNDDYTWANRPARGVYAGRIYAFKNGWTAEGTIKESGWAANDVSADTWQPKMTGWGVDGGREWDCEAGEYGFEMVMGDEGNVGWETGRNGYSGLRLEVY</sequence>
<dbReference type="InterPro" id="IPR018620">
    <property type="entry name" value="Ubiquitin3-bd_protein_But2_C"/>
</dbReference>
<evidence type="ECO:0000313" key="4">
    <source>
        <dbReference type="Proteomes" id="UP001302126"/>
    </source>
</evidence>
<evidence type="ECO:0000259" key="2">
    <source>
        <dbReference type="Pfam" id="PF09792"/>
    </source>
</evidence>
<keyword evidence="4" id="KW-1185">Reference proteome</keyword>
<feature type="region of interest" description="Disordered" evidence="1">
    <location>
        <begin position="1"/>
        <end position="22"/>
    </location>
</feature>
<reference evidence="3" key="2">
    <citation type="submission" date="2023-05" db="EMBL/GenBank/DDBJ databases">
        <authorList>
            <consortium name="Lawrence Berkeley National Laboratory"/>
            <person name="Steindorff A."/>
            <person name="Hensen N."/>
            <person name="Bonometti L."/>
            <person name="Westerberg I."/>
            <person name="Brannstrom I.O."/>
            <person name="Guillou S."/>
            <person name="Cros-Aarteil S."/>
            <person name="Calhoun S."/>
            <person name="Haridas S."/>
            <person name="Kuo A."/>
            <person name="Mondo S."/>
            <person name="Pangilinan J."/>
            <person name="Riley R."/>
            <person name="Labutti K."/>
            <person name="Andreopoulos B."/>
            <person name="Lipzen A."/>
            <person name="Chen C."/>
            <person name="Yanf M."/>
            <person name="Daum C."/>
            <person name="Ng V."/>
            <person name="Clum A."/>
            <person name="Ohm R."/>
            <person name="Martin F."/>
            <person name="Silar P."/>
            <person name="Natvig D."/>
            <person name="Lalanne C."/>
            <person name="Gautier V."/>
            <person name="Ament-Velasquez S.L."/>
            <person name="Kruys A."/>
            <person name="Hutchinson M.I."/>
            <person name="Powell A.J."/>
            <person name="Barry K."/>
            <person name="Miller A.N."/>
            <person name="Grigoriev I.V."/>
            <person name="Debuchy R."/>
            <person name="Gladieux P."/>
            <person name="Thoren M.H."/>
            <person name="Johannesson H."/>
        </authorList>
    </citation>
    <scope>NUCLEOTIDE SEQUENCE</scope>
    <source>
        <strain evidence="3">PSN309</strain>
    </source>
</reference>
<evidence type="ECO:0000256" key="1">
    <source>
        <dbReference type="SAM" id="MobiDB-lite"/>
    </source>
</evidence>
<dbReference type="Proteomes" id="UP001302126">
    <property type="component" value="Unassembled WGS sequence"/>
</dbReference>
<feature type="domain" description="Ubiquitin 3 binding protein But2 C-terminal" evidence="2">
    <location>
        <begin position="31"/>
        <end position="96"/>
    </location>
</feature>